<dbReference type="RefSeq" id="WP_204464074.1">
    <property type="nucleotide sequence ID" value="NZ_JAFBCV010000001.1"/>
</dbReference>
<accession>A0ABS2SQB8</accession>
<evidence type="ECO:0000313" key="1">
    <source>
        <dbReference type="EMBL" id="MBM7837206.1"/>
    </source>
</evidence>
<dbReference type="Proteomes" id="UP001179280">
    <property type="component" value="Unassembled WGS sequence"/>
</dbReference>
<sequence>MCVRQLNVEDHDDVLALFGLEQSNYAFLLDRLMSKAYKDVIVYGEYEEKNLCPF</sequence>
<comment type="caution">
    <text evidence="1">The sequence shown here is derived from an EMBL/GenBank/DDBJ whole genome shotgun (WGS) entry which is preliminary data.</text>
</comment>
<reference evidence="1" key="1">
    <citation type="submission" date="2021-01" db="EMBL/GenBank/DDBJ databases">
        <title>Genomic Encyclopedia of Type Strains, Phase IV (KMG-IV): sequencing the most valuable type-strain genomes for metagenomic binning, comparative biology and taxonomic classification.</title>
        <authorList>
            <person name="Goeker M."/>
        </authorList>
    </citation>
    <scope>NUCLEOTIDE SEQUENCE</scope>
    <source>
        <strain evidence="1">DSM 21943</strain>
    </source>
</reference>
<protein>
    <submittedName>
        <fullName evidence="1">Uncharacterized protein</fullName>
    </submittedName>
</protein>
<gene>
    <name evidence="1" type="ORF">JOC54_000437</name>
</gene>
<proteinExistence type="predicted"/>
<keyword evidence="2" id="KW-1185">Reference proteome</keyword>
<name>A0ABS2SQB8_9BACI</name>
<dbReference type="EMBL" id="JAFBCV010000001">
    <property type="protein sequence ID" value="MBM7837206.1"/>
    <property type="molecule type" value="Genomic_DNA"/>
</dbReference>
<evidence type="ECO:0000313" key="2">
    <source>
        <dbReference type="Proteomes" id="UP001179280"/>
    </source>
</evidence>
<organism evidence="1 2">
    <name type="scientific">Shouchella xiaoxiensis</name>
    <dbReference type="NCBI Taxonomy" id="766895"/>
    <lineage>
        <taxon>Bacteria</taxon>
        <taxon>Bacillati</taxon>
        <taxon>Bacillota</taxon>
        <taxon>Bacilli</taxon>
        <taxon>Bacillales</taxon>
        <taxon>Bacillaceae</taxon>
        <taxon>Shouchella</taxon>
    </lineage>
</organism>